<dbReference type="SMART" id="SM00724">
    <property type="entry name" value="TLC"/>
    <property type="match status" value="1"/>
</dbReference>
<evidence type="ECO:0000256" key="4">
    <source>
        <dbReference type="ARBA" id="ARBA00023136"/>
    </source>
</evidence>
<evidence type="ECO:0000256" key="2">
    <source>
        <dbReference type="ARBA" id="ARBA00022692"/>
    </source>
</evidence>
<dbReference type="AlphaFoldDB" id="A0A8D2IYP7"/>
<evidence type="ECO:0000313" key="9">
    <source>
        <dbReference type="Proteomes" id="UP000694545"/>
    </source>
</evidence>
<evidence type="ECO:0000256" key="6">
    <source>
        <dbReference type="SAM" id="Phobius"/>
    </source>
</evidence>
<dbReference type="OMA" id="THAGYPN"/>
<reference evidence="8" key="1">
    <citation type="submission" date="2025-08" db="UniProtKB">
        <authorList>
            <consortium name="Ensembl"/>
        </authorList>
    </citation>
    <scope>IDENTIFICATION</scope>
</reference>
<feature type="transmembrane region" description="Helical" evidence="6">
    <location>
        <begin position="36"/>
        <end position="56"/>
    </location>
</feature>
<dbReference type="PROSITE" id="PS50922">
    <property type="entry name" value="TLC"/>
    <property type="match status" value="1"/>
</dbReference>
<feature type="transmembrane region" description="Helical" evidence="6">
    <location>
        <begin position="126"/>
        <end position="146"/>
    </location>
</feature>
<sequence>IMLSIVLQVACSLLAWFSLYQGFAGRNQHRTPEWSCRLVTLMHGLLVTFFSGYIALIDGPWPLTHAGYPNTAAQVWLMSLSLGYFIFDFCWCLHFKTENELMLSHHLLSICGMVLVLAMGTSATEVNAVVFVSEITNPLLQVRWFLREVGRYHSLVGDVVDSLFVALFLGLRIVGGVWIVHSVMTSPRTIWMLKGGVLAMYAVSLGFMLHICSFVKRKWMKKYSLWRNEGKGGQHPKTNGHPPAC</sequence>
<feature type="transmembrane region" description="Helical" evidence="6">
    <location>
        <begin position="101"/>
        <end position="120"/>
    </location>
</feature>
<comment type="subcellular location">
    <subcellularLocation>
        <location evidence="1">Membrane</location>
        <topology evidence="1">Multi-pass membrane protein</topology>
    </subcellularLocation>
</comment>
<dbReference type="Ensembl" id="ENSVKKT00000005903.1">
    <property type="protein sequence ID" value="ENSVKKP00000005745.1"/>
    <property type="gene ID" value="ENSVKKG00000004202.1"/>
</dbReference>
<feature type="transmembrane region" description="Helical" evidence="6">
    <location>
        <begin position="158"/>
        <end position="179"/>
    </location>
</feature>
<dbReference type="PANTHER" id="PTHR31898">
    <property type="entry name" value="TRANSMEMBRANE PROTEIN 136"/>
    <property type="match status" value="1"/>
</dbReference>
<dbReference type="Proteomes" id="UP000694545">
    <property type="component" value="Unplaced"/>
</dbReference>
<proteinExistence type="predicted"/>
<accession>A0A8D2IYP7</accession>
<name>A0A8D2IYP7_VARKO</name>
<keyword evidence="3 6" id="KW-1133">Transmembrane helix</keyword>
<dbReference type="Pfam" id="PF03798">
    <property type="entry name" value="TRAM_LAG1_CLN8"/>
    <property type="match status" value="1"/>
</dbReference>
<evidence type="ECO:0000256" key="3">
    <source>
        <dbReference type="ARBA" id="ARBA00022989"/>
    </source>
</evidence>
<keyword evidence="4 5" id="KW-0472">Membrane</keyword>
<keyword evidence="2 5" id="KW-0812">Transmembrane</keyword>
<protein>
    <recommendedName>
        <fullName evidence="7">TLC domain-containing protein</fullName>
    </recommendedName>
</protein>
<feature type="transmembrane region" description="Helical" evidence="6">
    <location>
        <begin position="191"/>
        <end position="215"/>
    </location>
</feature>
<evidence type="ECO:0000259" key="7">
    <source>
        <dbReference type="PROSITE" id="PS50922"/>
    </source>
</evidence>
<evidence type="ECO:0000256" key="5">
    <source>
        <dbReference type="PROSITE-ProRule" id="PRU00205"/>
    </source>
</evidence>
<feature type="domain" description="TLC" evidence="7">
    <location>
        <begin position="29"/>
        <end position="204"/>
    </location>
</feature>
<feature type="transmembrane region" description="Helical" evidence="6">
    <location>
        <begin position="6"/>
        <end position="24"/>
    </location>
</feature>
<evidence type="ECO:0000313" key="8">
    <source>
        <dbReference type="Ensembl" id="ENSVKKP00000005745.1"/>
    </source>
</evidence>
<feature type="transmembrane region" description="Helical" evidence="6">
    <location>
        <begin position="76"/>
        <end position="94"/>
    </location>
</feature>
<dbReference type="InterPro" id="IPR006634">
    <property type="entry name" value="TLC-dom"/>
</dbReference>
<dbReference type="InterPro" id="IPR042512">
    <property type="entry name" value="TLCD5"/>
</dbReference>
<organism evidence="8 9">
    <name type="scientific">Varanus komodoensis</name>
    <name type="common">Komodo dragon</name>
    <dbReference type="NCBI Taxonomy" id="61221"/>
    <lineage>
        <taxon>Eukaryota</taxon>
        <taxon>Metazoa</taxon>
        <taxon>Chordata</taxon>
        <taxon>Craniata</taxon>
        <taxon>Vertebrata</taxon>
        <taxon>Euteleostomi</taxon>
        <taxon>Lepidosauria</taxon>
        <taxon>Squamata</taxon>
        <taxon>Bifurcata</taxon>
        <taxon>Unidentata</taxon>
        <taxon>Episquamata</taxon>
        <taxon>Toxicofera</taxon>
        <taxon>Anguimorpha</taxon>
        <taxon>Paleoanguimorpha</taxon>
        <taxon>Varanoidea</taxon>
        <taxon>Varanidae</taxon>
        <taxon>Varanus</taxon>
    </lineage>
</organism>
<keyword evidence="9" id="KW-1185">Reference proteome</keyword>
<gene>
    <name evidence="8" type="primary">LOC123028043</name>
</gene>
<dbReference type="GO" id="GO:0016020">
    <property type="term" value="C:membrane"/>
    <property type="evidence" value="ECO:0007669"/>
    <property type="project" value="UniProtKB-SubCell"/>
</dbReference>
<dbReference type="PANTHER" id="PTHR31898:SF1">
    <property type="entry name" value="TLC DOMAIN-CONTAINING PROTEIN 5"/>
    <property type="match status" value="1"/>
</dbReference>
<evidence type="ECO:0000256" key="1">
    <source>
        <dbReference type="ARBA" id="ARBA00004141"/>
    </source>
</evidence>
<reference evidence="8" key="2">
    <citation type="submission" date="2025-09" db="UniProtKB">
        <authorList>
            <consortium name="Ensembl"/>
        </authorList>
    </citation>
    <scope>IDENTIFICATION</scope>
</reference>